<protein>
    <submittedName>
        <fullName evidence="2">Uncharacterized protein</fullName>
    </submittedName>
</protein>
<evidence type="ECO:0000313" key="2">
    <source>
        <dbReference type="EMBL" id="KAG5562091.1"/>
    </source>
</evidence>
<dbReference type="AlphaFoldDB" id="A0AAV6LD05"/>
<proteinExistence type="predicted"/>
<reference evidence="2" key="1">
    <citation type="submission" date="2020-08" db="EMBL/GenBank/DDBJ databases">
        <title>Plant Genome Project.</title>
        <authorList>
            <person name="Zhang R.-G."/>
        </authorList>
    </citation>
    <scope>NUCLEOTIDE SEQUENCE</scope>
    <source>
        <strain evidence="2">WSP0</strain>
        <tissue evidence="2">Leaf</tissue>
    </source>
</reference>
<keyword evidence="3" id="KW-1185">Reference proteome</keyword>
<evidence type="ECO:0000256" key="1">
    <source>
        <dbReference type="SAM" id="MobiDB-lite"/>
    </source>
</evidence>
<organism evidence="2 3">
    <name type="scientific">Rhododendron griersonianum</name>
    <dbReference type="NCBI Taxonomy" id="479676"/>
    <lineage>
        <taxon>Eukaryota</taxon>
        <taxon>Viridiplantae</taxon>
        <taxon>Streptophyta</taxon>
        <taxon>Embryophyta</taxon>
        <taxon>Tracheophyta</taxon>
        <taxon>Spermatophyta</taxon>
        <taxon>Magnoliopsida</taxon>
        <taxon>eudicotyledons</taxon>
        <taxon>Gunneridae</taxon>
        <taxon>Pentapetalae</taxon>
        <taxon>asterids</taxon>
        <taxon>Ericales</taxon>
        <taxon>Ericaceae</taxon>
        <taxon>Ericoideae</taxon>
        <taxon>Rhodoreae</taxon>
        <taxon>Rhododendron</taxon>
    </lineage>
</organism>
<sequence length="271" mass="30048">MSDSSSQVRPSIPENPNLFSLTGVQSGSPSLGSAKNQQQTLFEEGLAKEAQERARHVHHHQQRTTPIEVQSPNSSKSSPSRKLHQVFLEESKKLEAEERATLLHGNTNQSVSQRIEIQNANTSATQVTHLHGNTYQFQRTPSEVQNCNPNSTILINARGTPYVQGFYTSKFRMGFLKTSTGVLPWLPVKVLYQVSRFGYSHIPRDKPTDSLESGPKSTPWTDFNKFPLGITDSLLNLVQIPPVDRFQQQGLLGGSLLTGISTGCSLDQHRS</sequence>
<evidence type="ECO:0000313" key="3">
    <source>
        <dbReference type="Proteomes" id="UP000823749"/>
    </source>
</evidence>
<dbReference type="Proteomes" id="UP000823749">
    <property type="component" value="Chromosome 2"/>
</dbReference>
<accession>A0AAV6LD05</accession>
<name>A0AAV6LD05_9ERIC</name>
<feature type="compositionally biased region" description="Basic and acidic residues" evidence="1">
    <location>
        <begin position="45"/>
        <end position="54"/>
    </location>
</feature>
<comment type="caution">
    <text evidence="2">The sequence shown here is derived from an EMBL/GenBank/DDBJ whole genome shotgun (WGS) entry which is preliminary data.</text>
</comment>
<gene>
    <name evidence="2" type="ORF">RHGRI_004964</name>
</gene>
<feature type="compositionally biased region" description="Polar residues" evidence="1">
    <location>
        <begin position="17"/>
        <end position="41"/>
    </location>
</feature>
<feature type="region of interest" description="Disordered" evidence="1">
    <location>
        <begin position="1"/>
        <end position="83"/>
    </location>
</feature>
<dbReference type="EMBL" id="JACTNZ010000002">
    <property type="protein sequence ID" value="KAG5562091.1"/>
    <property type="molecule type" value="Genomic_DNA"/>
</dbReference>